<dbReference type="PANTHER" id="PTHR30086:SF21">
    <property type="entry name" value="TRANSPORT PROTEIN"/>
    <property type="match status" value="1"/>
</dbReference>
<keyword evidence="4 6" id="KW-1133">Transmembrane helix</keyword>
<keyword evidence="5 6" id="KW-0472">Membrane</keyword>
<dbReference type="PANTHER" id="PTHR30086">
    <property type="entry name" value="ARGININE EXPORTER PROTEIN ARGO"/>
    <property type="match status" value="1"/>
</dbReference>
<evidence type="ECO:0000256" key="4">
    <source>
        <dbReference type="ARBA" id="ARBA00022989"/>
    </source>
</evidence>
<gene>
    <name evidence="7" type="ORF">A3F47_01590</name>
</gene>
<dbReference type="PIRSF" id="PIRSF006324">
    <property type="entry name" value="LeuE"/>
    <property type="match status" value="1"/>
</dbReference>
<dbReference type="InterPro" id="IPR001123">
    <property type="entry name" value="LeuE-type"/>
</dbReference>
<evidence type="ECO:0000256" key="3">
    <source>
        <dbReference type="ARBA" id="ARBA00022692"/>
    </source>
</evidence>
<feature type="transmembrane region" description="Helical" evidence="6">
    <location>
        <begin position="39"/>
        <end position="66"/>
    </location>
</feature>
<feature type="transmembrane region" description="Helical" evidence="6">
    <location>
        <begin position="157"/>
        <end position="176"/>
    </location>
</feature>
<evidence type="ECO:0000256" key="1">
    <source>
        <dbReference type="ARBA" id="ARBA00004651"/>
    </source>
</evidence>
<feature type="transmembrane region" description="Helical" evidence="6">
    <location>
        <begin position="6"/>
        <end position="27"/>
    </location>
</feature>
<protein>
    <submittedName>
        <fullName evidence="7">Amino acid transporter</fullName>
    </submittedName>
</protein>
<dbReference type="Proteomes" id="UP000179214">
    <property type="component" value="Unassembled WGS sequence"/>
</dbReference>
<evidence type="ECO:0000256" key="2">
    <source>
        <dbReference type="ARBA" id="ARBA00022475"/>
    </source>
</evidence>
<feature type="transmembrane region" description="Helical" evidence="6">
    <location>
        <begin position="114"/>
        <end position="137"/>
    </location>
</feature>
<evidence type="ECO:0000256" key="6">
    <source>
        <dbReference type="SAM" id="Phobius"/>
    </source>
</evidence>
<evidence type="ECO:0000313" key="7">
    <source>
        <dbReference type="EMBL" id="OGZ70086.1"/>
    </source>
</evidence>
<dbReference type="GO" id="GO:0015171">
    <property type="term" value="F:amino acid transmembrane transporter activity"/>
    <property type="evidence" value="ECO:0007669"/>
    <property type="project" value="TreeGrafter"/>
</dbReference>
<dbReference type="GO" id="GO:0005886">
    <property type="term" value="C:plasma membrane"/>
    <property type="evidence" value="ECO:0007669"/>
    <property type="project" value="UniProtKB-SubCell"/>
</dbReference>
<name>A0A1G2I5K5_9BACT</name>
<keyword evidence="2" id="KW-1003">Cell membrane</keyword>
<accession>A0A1G2I5K5</accession>
<feature type="transmembrane region" description="Helical" evidence="6">
    <location>
        <begin position="72"/>
        <end position="93"/>
    </location>
</feature>
<dbReference type="EMBL" id="MHOV01000019">
    <property type="protein sequence ID" value="OGZ70086.1"/>
    <property type="molecule type" value="Genomic_DNA"/>
</dbReference>
<reference evidence="7 8" key="1">
    <citation type="journal article" date="2016" name="Nat. Commun.">
        <title>Thousands of microbial genomes shed light on interconnected biogeochemical processes in an aquifer system.</title>
        <authorList>
            <person name="Anantharaman K."/>
            <person name="Brown C.T."/>
            <person name="Hug L.A."/>
            <person name="Sharon I."/>
            <person name="Castelle C.J."/>
            <person name="Probst A.J."/>
            <person name="Thomas B.C."/>
            <person name="Singh A."/>
            <person name="Wilkins M.J."/>
            <person name="Karaoz U."/>
            <person name="Brodie E.L."/>
            <person name="Williams K.H."/>
            <person name="Hubbard S.S."/>
            <person name="Banfield J.F."/>
        </authorList>
    </citation>
    <scope>NUCLEOTIDE SEQUENCE [LARGE SCALE GENOMIC DNA]</scope>
</reference>
<evidence type="ECO:0000256" key="5">
    <source>
        <dbReference type="ARBA" id="ARBA00023136"/>
    </source>
</evidence>
<comment type="caution">
    <text evidence="7">The sequence shown here is derived from an EMBL/GenBank/DDBJ whole genome shotgun (WGS) entry which is preliminary data.</text>
</comment>
<organism evidence="7 8">
    <name type="scientific">Candidatus Staskawiczbacteria bacterium RIFCSPHIGHO2_12_FULL_38_11</name>
    <dbReference type="NCBI Taxonomy" id="1802209"/>
    <lineage>
        <taxon>Bacteria</taxon>
        <taxon>Candidatus Staskawicziibacteriota</taxon>
    </lineage>
</organism>
<sequence>MNFLPEFLAVAAIHLLAVMSPGPDFIMISRNSLVYSRKVGLYSAIGLGLGILVHVTYSLVGIGLIIANSILLFSVLKFIGAGYLIYIGFKCLLAKPIHAQNIVVEKQNDMGKWAAVRMGFLTNVLNPKATLFFFALFTQVIHASTPKTIQVLYGLEMSLATFLWFAFVAMVLSHTMIRTKFALIQHRLERFFGVVLIALGIKVALSSSK</sequence>
<dbReference type="Pfam" id="PF01810">
    <property type="entry name" value="LysE"/>
    <property type="match status" value="1"/>
</dbReference>
<keyword evidence="3 6" id="KW-0812">Transmembrane</keyword>
<comment type="subcellular location">
    <subcellularLocation>
        <location evidence="1">Cell membrane</location>
        <topology evidence="1">Multi-pass membrane protein</topology>
    </subcellularLocation>
</comment>
<dbReference type="AlphaFoldDB" id="A0A1G2I5K5"/>
<evidence type="ECO:0000313" key="8">
    <source>
        <dbReference type="Proteomes" id="UP000179214"/>
    </source>
</evidence>
<proteinExistence type="predicted"/>